<dbReference type="Proteomes" id="UP000009872">
    <property type="component" value="Unassembled WGS sequence"/>
</dbReference>
<gene>
    <name evidence="1" type="ORF">HMPREF9447_01657</name>
</gene>
<dbReference type="eggNOG" id="ENOG5033J7D">
    <property type="taxonomic scope" value="Bacteria"/>
</dbReference>
<dbReference type="EMBL" id="ADLF01000008">
    <property type="protein sequence ID" value="EKU91467.1"/>
    <property type="molecule type" value="Genomic_DNA"/>
</dbReference>
<keyword evidence="2" id="KW-1185">Reference proteome</keyword>
<dbReference type="PATRIC" id="fig|742727.4.peg.1680"/>
<dbReference type="STRING" id="742727.HMPREF9447_01657"/>
<protein>
    <submittedName>
        <fullName evidence="1">Uncharacterized protein</fullName>
    </submittedName>
</protein>
<dbReference type="HOGENOM" id="CLU_1544575_0_0_10"/>
<organism evidence="1 2">
    <name type="scientific">Bacteroides oleiciplenus YIT 12058</name>
    <dbReference type="NCBI Taxonomy" id="742727"/>
    <lineage>
        <taxon>Bacteria</taxon>
        <taxon>Pseudomonadati</taxon>
        <taxon>Bacteroidota</taxon>
        <taxon>Bacteroidia</taxon>
        <taxon>Bacteroidales</taxon>
        <taxon>Bacteroidaceae</taxon>
        <taxon>Bacteroides</taxon>
    </lineage>
</organism>
<evidence type="ECO:0000313" key="2">
    <source>
        <dbReference type="Proteomes" id="UP000009872"/>
    </source>
</evidence>
<comment type="caution">
    <text evidence="1">The sequence shown here is derived from an EMBL/GenBank/DDBJ whole genome shotgun (WGS) entry which is preliminary data.</text>
</comment>
<sequence>MNFSLLVSKTNHFLRHDKQDTTISEALQTIYPYTKEASVYMYWNGYILELYFCAEISDIIQDIFFLINSLENVEQFDVNWGSNIFFGTWECFCDNNEVKIKSKLQALRGGAEILKQLSYVSDEVTIQIDTFINEWLKLLKQIDKDLERNGYNENNLIDFSLLKDIIIQNSKYQ</sequence>
<reference evidence="1 2" key="1">
    <citation type="submission" date="2012-09" db="EMBL/GenBank/DDBJ databases">
        <title>The Genome Sequence of Bacteroides oleiciplenus YIT 12058.</title>
        <authorList>
            <consortium name="The Broad Institute Genome Sequencing Platform"/>
            <person name="Earl A."/>
            <person name="Ward D."/>
            <person name="Feldgarden M."/>
            <person name="Gevers D."/>
            <person name="Morotomi M."/>
            <person name="Walker B."/>
            <person name="Young S.K."/>
            <person name="Zeng Q."/>
            <person name="Gargeya S."/>
            <person name="Fitzgerald M."/>
            <person name="Haas B."/>
            <person name="Abouelleil A."/>
            <person name="Alvarado L."/>
            <person name="Arachchi H.M."/>
            <person name="Berlin A.M."/>
            <person name="Chapman S.B."/>
            <person name="Goldberg J."/>
            <person name="Griggs A."/>
            <person name="Gujja S."/>
            <person name="Hansen M."/>
            <person name="Howarth C."/>
            <person name="Imamovic A."/>
            <person name="Larimer J."/>
            <person name="McCowen C."/>
            <person name="Montmayeur A."/>
            <person name="Murphy C."/>
            <person name="Neiman D."/>
            <person name="Pearson M."/>
            <person name="Priest M."/>
            <person name="Roberts A."/>
            <person name="Saif S."/>
            <person name="Shea T."/>
            <person name="Sisk P."/>
            <person name="Sykes S."/>
            <person name="Wortman J."/>
            <person name="Nusbaum C."/>
            <person name="Birren B."/>
        </authorList>
    </citation>
    <scope>NUCLEOTIDE SEQUENCE [LARGE SCALE GENOMIC DNA]</scope>
    <source>
        <strain evidence="1 2">YIT 12058</strain>
    </source>
</reference>
<dbReference type="RefSeq" id="WP_009129220.1">
    <property type="nucleotide sequence ID" value="NZ_JH992940.1"/>
</dbReference>
<proteinExistence type="predicted"/>
<dbReference type="OrthoDB" id="1147965at2"/>
<evidence type="ECO:0000313" key="1">
    <source>
        <dbReference type="EMBL" id="EKU91467.1"/>
    </source>
</evidence>
<dbReference type="AlphaFoldDB" id="K9EKK8"/>
<accession>K9EKK8</accession>
<name>K9EKK8_9BACE</name>